<keyword evidence="4" id="KW-0049">Antioxidant</keyword>
<keyword evidence="3" id="KW-0575">Peroxidase</keyword>
<dbReference type="InterPro" id="IPR036249">
    <property type="entry name" value="Thioredoxin-like_sf"/>
</dbReference>
<sequence length="175" mass="19646">MAPTKLSSGSRLPEFTLPLVNGGEVTLGQPQKKGNWQVVFIYRGLHCPICKTYLKKLEDLKEKFPAVGAEMVAVSGDPEHKARKMIEETGATFPVAYGLSIEQMKELGLYISLPRSKEETDQPFPEPGMFAVNPEGQVQLIDMSNTPFNRSDPEELIDTLKWIQENDYPIRGTYE</sequence>
<dbReference type="GO" id="GO:0005737">
    <property type="term" value="C:cytoplasm"/>
    <property type="evidence" value="ECO:0007669"/>
    <property type="project" value="TreeGrafter"/>
</dbReference>
<gene>
    <name evidence="13" type="ORF">PQG83_15100</name>
</gene>
<dbReference type="GO" id="GO:0034599">
    <property type="term" value="P:cellular response to oxidative stress"/>
    <property type="evidence" value="ECO:0007669"/>
    <property type="project" value="TreeGrafter"/>
</dbReference>
<name>A0AA96GF39_9BACT</name>
<dbReference type="RefSeq" id="WP_312742702.1">
    <property type="nucleotide sequence ID" value="NZ_CP116968.1"/>
</dbReference>
<accession>A0AA96GF39</accession>
<dbReference type="EC" id="1.11.1.24" evidence="2"/>
<dbReference type="InterPro" id="IPR013766">
    <property type="entry name" value="Thioredoxin_domain"/>
</dbReference>
<comment type="similarity">
    <text evidence="9">Belongs to the peroxiredoxin family. BCP/PrxQ subfamily.</text>
</comment>
<evidence type="ECO:0000313" key="14">
    <source>
        <dbReference type="Proteomes" id="UP001302494"/>
    </source>
</evidence>
<evidence type="ECO:0000259" key="12">
    <source>
        <dbReference type="PROSITE" id="PS51352"/>
    </source>
</evidence>
<protein>
    <recommendedName>
        <fullName evidence="2">thioredoxin-dependent peroxiredoxin</fullName>
        <ecNumber evidence="2">1.11.1.24</ecNumber>
    </recommendedName>
    <alternativeName>
        <fullName evidence="8">Thioredoxin peroxidase</fullName>
    </alternativeName>
    <alternativeName>
        <fullName evidence="10">Thioredoxin-dependent peroxiredoxin Bcp</fullName>
    </alternativeName>
</protein>
<keyword evidence="14" id="KW-1185">Reference proteome</keyword>
<dbReference type="CDD" id="cd02970">
    <property type="entry name" value="PRX_like2"/>
    <property type="match status" value="1"/>
</dbReference>
<evidence type="ECO:0000256" key="4">
    <source>
        <dbReference type="ARBA" id="ARBA00022862"/>
    </source>
</evidence>
<keyword evidence="5" id="KW-0560">Oxidoreductase</keyword>
<dbReference type="PANTHER" id="PTHR42801">
    <property type="entry name" value="THIOREDOXIN-DEPENDENT PEROXIDE REDUCTASE"/>
    <property type="match status" value="1"/>
</dbReference>
<evidence type="ECO:0000256" key="8">
    <source>
        <dbReference type="ARBA" id="ARBA00032824"/>
    </source>
</evidence>
<keyword evidence="7" id="KW-0676">Redox-active center</keyword>
<evidence type="ECO:0000256" key="2">
    <source>
        <dbReference type="ARBA" id="ARBA00013017"/>
    </source>
</evidence>
<dbReference type="InterPro" id="IPR000866">
    <property type="entry name" value="AhpC/TSA"/>
</dbReference>
<dbReference type="InterPro" id="IPR050924">
    <property type="entry name" value="Peroxiredoxin_BCP/PrxQ"/>
</dbReference>
<comment type="catalytic activity">
    <reaction evidence="11">
        <text>a hydroperoxide + [thioredoxin]-dithiol = an alcohol + [thioredoxin]-disulfide + H2O</text>
        <dbReference type="Rhea" id="RHEA:62620"/>
        <dbReference type="Rhea" id="RHEA-COMP:10698"/>
        <dbReference type="Rhea" id="RHEA-COMP:10700"/>
        <dbReference type="ChEBI" id="CHEBI:15377"/>
        <dbReference type="ChEBI" id="CHEBI:29950"/>
        <dbReference type="ChEBI" id="CHEBI:30879"/>
        <dbReference type="ChEBI" id="CHEBI:35924"/>
        <dbReference type="ChEBI" id="CHEBI:50058"/>
        <dbReference type="EC" id="1.11.1.24"/>
    </reaction>
</comment>
<evidence type="ECO:0000256" key="9">
    <source>
        <dbReference type="ARBA" id="ARBA00038489"/>
    </source>
</evidence>
<reference evidence="13 14" key="1">
    <citation type="submission" date="2023-01" db="EMBL/GenBank/DDBJ databases">
        <title>Cultivation and genomic characterization of new, ubiquitous marine nitrite-oxidizing bacteria from the Nitrospirales.</title>
        <authorList>
            <person name="Mueller A.J."/>
            <person name="Daebeler A."/>
            <person name="Herbold C.W."/>
            <person name="Kirkegaard R.H."/>
            <person name="Daims H."/>
        </authorList>
    </citation>
    <scope>NUCLEOTIDE SEQUENCE [LARGE SCALE GENOMIC DNA]</scope>
    <source>
        <strain evidence="13 14">DK</strain>
    </source>
</reference>
<dbReference type="Gene3D" id="3.40.30.10">
    <property type="entry name" value="Glutaredoxin"/>
    <property type="match status" value="1"/>
</dbReference>
<evidence type="ECO:0000313" key="13">
    <source>
        <dbReference type="EMBL" id="WNM61074.1"/>
    </source>
</evidence>
<evidence type="ECO:0000256" key="7">
    <source>
        <dbReference type="ARBA" id="ARBA00023284"/>
    </source>
</evidence>
<evidence type="ECO:0000256" key="5">
    <source>
        <dbReference type="ARBA" id="ARBA00023002"/>
    </source>
</evidence>
<organism evidence="13 14">
    <name type="scientific">Candidatus Nitrospira neomarina</name>
    <dbReference type="NCBI Taxonomy" id="3020899"/>
    <lineage>
        <taxon>Bacteria</taxon>
        <taxon>Pseudomonadati</taxon>
        <taxon>Nitrospirota</taxon>
        <taxon>Nitrospiria</taxon>
        <taxon>Nitrospirales</taxon>
        <taxon>Nitrospiraceae</taxon>
        <taxon>Nitrospira</taxon>
    </lineage>
</organism>
<dbReference type="Proteomes" id="UP001302494">
    <property type="component" value="Chromosome"/>
</dbReference>
<dbReference type="KEGG" id="nneo:PQG83_15100"/>
<evidence type="ECO:0000256" key="1">
    <source>
        <dbReference type="ARBA" id="ARBA00003330"/>
    </source>
</evidence>
<proteinExistence type="inferred from homology"/>
<evidence type="ECO:0000256" key="10">
    <source>
        <dbReference type="ARBA" id="ARBA00042639"/>
    </source>
</evidence>
<dbReference type="AlphaFoldDB" id="A0AA96GF39"/>
<feature type="domain" description="Thioredoxin" evidence="12">
    <location>
        <begin position="6"/>
        <end position="165"/>
    </location>
</feature>
<dbReference type="GO" id="GO:0045454">
    <property type="term" value="P:cell redox homeostasis"/>
    <property type="evidence" value="ECO:0007669"/>
    <property type="project" value="TreeGrafter"/>
</dbReference>
<dbReference type="SUPFAM" id="SSF52833">
    <property type="entry name" value="Thioredoxin-like"/>
    <property type="match status" value="1"/>
</dbReference>
<dbReference type="EMBL" id="CP116968">
    <property type="protein sequence ID" value="WNM61074.1"/>
    <property type="molecule type" value="Genomic_DNA"/>
</dbReference>
<dbReference type="Pfam" id="PF00578">
    <property type="entry name" value="AhpC-TSA"/>
    <property type="match status" value="1"/>
</dbReference>
<keyword evidence="6" id="KW-1015">Disulfide bond</keyword>
<evidence type="ECO:0000256" key="6">
    <source>
        <dbReference type="ARBA" id="ARBA00023157"/>
    </source>
</evidence>
<comment type="function">
    <text evidence="1">Thiol-specific peroxidase that catalyzes the reduction of hydrogen peroxide and organic hydroperoxides to water and alcohols, respectively. Plays a role in cell protection against oxidative stress by detoxifying peroxides and as sensor of hydrogen peroxide-mediated signaling events.</text>
</comment>
<evidence type="ECO:0000256" key="3">
    <source>
        <dbReference type="ARBA" id="ARBA00022559"/>
    </source>
</evidence>
<dbReference type="GO" id="GO:0008379">
    <property type="term" value="F:thioredoxin peroxidase activity"/>
    <property type="evidence" value="ECO:0007669"/>
    <property type="project" value="TreeGrafter"/>
</dbReference>
<evidence type="ECO:0000256" key="11">
    <source>
        <dbReference type="ARBA" id="ARBA00049091"/>
    </source>
</evidence>
<dbReference type="PROSITE" id="PS51352">
    <property type="entry name" value="THIOREDOXIN_2"/>
    <property type="match status" value="1"/>
</dbReference>
<dbReference type="PANTHER" id="PTHR42801:SF4">
    <property type="entry name" value="AHPC_TSA FAMILY PROTEIN"/>
    <property type="match status" value="1"/>
</dbReference>